<dbReference type="AlphaFoldDB" id="A0A067SD57"/>
<evidence type="ECO:0000313" key="2">
    <source>
        <dbReference type="EMBL" id="KDR65684.1"/>
    </source>
</evidence>
<feature type="region of interest" description="Disordered" evidence="1">
    <location>
        <begin position="1"/>
        <end position="24"/>
    </location>
</feature>
<keyword evidence="3" id="KW-1185">Reference proteome</keyword>
<dbReference type="Proteomes" id="UP000027222">
    <property type="component" value="Unassembled WGS sequence"/>
</dbReference>
<dbReference type="HOGENOM" id="CLU_030662_0_0_1"/>
<protein>
    <recommendedName>
        <fullName evidence="4">F-box domain-containing protein</fullName>
    </recommendedName>
</protein>
<evidence type="ECO:0000256" key="1">
    <source>
        <dbReference type="SAM" id="MobiDB-lite"/>
    </source>
</evidence>
<reference evidence="3" key="1">
    <citation type="journal article" date="2014" name="Proc. Natl. Acad. Sci. U.S.A.">
        <title>Extensive sampling of basidiomycete genomes demonstrates inadequacy of the white-rot/brown-rot paradigm for wood decay fungi.</title>
        <authorList>
            <person name="Riley R."/>
            <person name="Salamov A.A."/>
            <person name="Brown D.W."/>
            <person name="Nagy L.G."/>
            <person name="Floudas D."/>
            <person name="Held B.W."/>
            <person name="Levasseur A."/>
            <person name="Lombard V."/>
            <person name="Morin E."/>
            <person name="Otillar R."/>
            <person name="Lindquist E.A."/>
            <person name="Sun H."/>
            <person name="LaButti K.M."/>
            <person name="Schmutz J."/>
            <person name="Jabbour D."/>
            <person name="Luo H."/>
            <person name="Baker S.E."/>
            <person name="Pisabarro A.G."/>
            <person name="Walton J.D."/>
            <person name="Blanchette R.A."/>
            <person name="Henrissat B."/>
            <person name="Martin F."/>
            <person name="Cullen D."/>
            <person name="Hibbett D.S."/>
            <person name="Grigoriev I.V."/>
        </authorList>
    </citation>
    <scope>NUCLEOTIDE SEQUENCE [LARGE SCALE GENOMIC DNA]</scope>
    <source>
        <strain evidence="3">CBS 339.88</strain>
    </source>
</reference>
<sequence>MESVNTTQNQRLGSESPSQTNSPITTLHHDIHREIFLSNANIFAEKKCLETTRLSSQVCHTWRSHILNSPTIWGRLLELSALERCTEQWREEVLRRSGDSLLWIYGHASGSFTYPRIGTKFFYRILNTYWERIEHLSMTTMDLPIDEELWQPLLRPAPFLQSFSVVPLGLRRVVNHFPASNFNTPSSPLFSDHAPVLRKFCTNGFAFSLTSPWLADLCNLHLFHPVSVSEILNALRSTPFLTTLAISGTAERSLDSESSLPSVILANLTSLTFTDIWLPHVTKFITHIRPTNGCSLFCTSEFSSNVNEDLRALSRPLSRWFQSYLRNNHVTNIRLDLGI</sequence>
<accession>A0A067SD57</accession>
<name>A0A067SD57_GALM3</name>
<dbReference type="OrthoDB" id="3066755at2759"/>
<proteinExistence type="predicted"/>
<dbReference type="EMBL" id="KL142436">
    <property type="protein sequence ID" value="KDR65684.1"/>
    <property type="molecule type" value="Genomic_DNA"/>
</dbReference>
<gene>
    <name evidence="2" type="ORF">GALMADRAFT_1248600</name>
</gene>
<organism evidence="2 3">
    <name type="scientific">Galerina marginata (strain CBS 339.88)</name>
    <dbReference type="NCBI Taxonomy" id="685588"/>
    <lineage>
        <taxon>Eukaryota</taxon>
        <taxon>Fungi</taxon>
        <taxon>Dikarya</taxon>
        <taxon>Basidiomycota</taxon>
        <taxon>Agaricomycotina</taxon>
        <taxon>Agaricomycetes</taxon>
        <taxon>Agaricomycetidae</taxon>
        <taxon>Agaricales</taxon>
        <taxon>Agaricineae</taxon>
        <taxon>Strophariaceae</taxon>
        <taxon>Galerina</taxon>
    </lineage>
</organism>
<evidence type="ECO:0000313" key="3">
    <source>
        <dbReference type="Proteomes" id="UP000027222"/>
    </source>
</evidence>
<evidence type="ECO:0008006" key="4">
    <source>
        <dbReference type="Google" id="ProtNLM"/>
    </source>
</evidence>